<evidence type="ECO:0000259" key="2">
    <source>
        <dbReference type="Pfam" id="PF17289"/>
    </source>
</evidence>
<feature type="domain" description="Terminase large subunit gp17-like C-terminal" evidence="2">
    <location>
        <begin position="285"/>
        <end position="434"/>
    </location>
</feature>
<dbReference type="InterPro" id="IPR035421">
    <property type="entry name" value="Terminase_6C"/>
</dbReference>
<comment type="caution">
    <text evidence="3">The sequence shown here is derived from an EMBL/GenBank/DDBJ whole genome shotgun (WGS) entry which is preliminary data.</text>
</comment>
<evidence type="ECO:0000313" key="3">
    <source>
        <dbReference type="EMBL" id="GHH21999.1"/>
    </source>
</evidence>
<sequence length="449" mass="47794">MTRAKRRRADAGPDLDALLDQLAALDRADQISILDRMSRPQLRTLNNAWRYWAHPGQLAPPGAWRVWLIRAGRGFGKTRAGAEWVSAMARAHPKARIALVGATEEDVRRVMIEGEAGLLSVAHGGERTAYRRADGVVEFESGAVAAVFSAAAPEKLRGPEHQIAWCDELAKWRYGDAAWDNLMLGMRQGADPRVVVTTTPRPVPLLQRVMGAAGTVETRGSSHDNPHLPDAFLAAIEAQYGGTRLGRQEIAGELIEDLDGALWTRAMLDDCRVDAAPESVRVVVAVDPPAGSADGTGDACGIVAVALGRDGRGYVLEDASVAGLSPEGWARAVVACAARHGADRVIAEKNQGGQMVASVLFAADAALPLALVHAKLGKGARAEPVATLYERGKVAHVGVFAALEAELCGLVVGGAYRGPGRSPDRADALVWALTELMIVKRKAARVRPW</sequence>
<evidence type="ECO:0000256" key="1">
    <source>
        <dbReference type="ARBA" id="ARBA00022612"/>
    </source>
</evidence>
<keyword evidence="4" id="KW-1185">Reference proteome</keyword>
<organism evidence="3 4">
    <name type="scientific">Sphingomonas glacialis</name>
    <dbReference type="NCBI Taxonomy" id="658225"/>
    <lineage>
        <taxon>Bacteria</taxon>
        <taxon>Pseudomonadati</taxon>
        <taxon>Pseudomonadota</taxon>
        <taxon>Alphaproteobacteria</taxon>
        <taxon>Sphingomonadales</taxon>
        <taxon>Sphingomonadaceae</taxon>
        <taxon>Sphingomonas</taxon>
    </lineage>
</organism>
<gene>
    <name evidence="3" type="ORF">GCM10008023_31500</name>
</gene>
<proteinExistence type="predicted"/>
<dbReference type="InterPro" id="IPR027417">
    <property type="entry name" value="P-loop_NTPase"/>
</dbReference>
<dbReference type="Pfam" id="PF17289">
    <property type="entry name" value="Terminase_6C"/>
    <property type="match status" value="1"/>
</dbReference>
<dbReference type="Gene3D" id="3.40.50.300">
    <property type="entry name" value="P-loop containing nucleotide triphosphate hydrolases"/>
    <property type="match status" value="1"/>
</dbReference>
<dbReference type="RefSeq" id="WP_189677025.1">
    <property type="nucleotide sequence ID" value="NZ_BNAQ01000005.1"/>
</dbReference>
<accession>A0ABQ3LV47</accession>
<name>A0ABQ3LV47_9SPHN</name>
<keyword evidence="1" id="KW-1188">Viral release from host cell</keyword>
<dbReference type="Proteomes" id="UP000652430">
    <property type="component" value="Unassembled WGS sequence"/>
</dbReference>
<reference evidence="4" key="1">
    <citation type="journal article" date="2019" name="Int. J. Syst. Evol. Microbiol.">
        <title>The Global Catalogue of Microorganisms (GCM) 10K type strain sequencing project: providing services to taxonomists for standard genome sequencing and annotation.</title>
        <authorList>
            <consortium name="The Broad Institute Genomics Platform"/>
            <consortium name="The Broad Institute Genome Sequencing Center for Infectious Disease"/>
            <person name="Wu L."/>
            <person name="Ma J."/>
        </authorList>
    </citation>
    <scope>NUCLEOTIDE SEQUENCE [LARGE SCALE GENOMIC DNA]</scope>
    <source>
        <strain evidence="4">CGMCC 1.8957</strain>
    </source>
</reference>
<protein>
    <submittedName>
        <fullName evidence="3">DNA-packaging protein</fullName>
    </submittedName>
</protein>
<dbReference type="EMBL" id="BNAQ01000005">
    <property type="protein sequence ID" value="GHH21999.1"/>
    <property type="molecule type" value="Genomic_DNA"/>
</dbReference>
<evidence type="ECO:0000313" key="4">
    <source>
        <dbReference type="Proteomes" id="UP000652430"/>
    </source>
</evidence>
<dbReference type="Pfam" id="PF03237">
    <property type="entry name" value="Terminase_6N"/>
    <property type="match status" value="1"/>
</dbReference>